<proteinExistence type="predicted"/>
<accession>A0ABN8ZBP6</accession>
<organism evidence="1 2">
    <name type="scientific">Rangifer tarandus platyrhynchus</name>
    <name type="common">Svalbard reindeer</name>
    <dbReference type="NCBI Taxonomy" id="3082113"/>
    <lineage>
        <taxon>Eukaryota</taxon>
        <taxon>Metazoa</taxon>
        <taxon>Chordata</taxon>
        <taxon>Craniata</taxon>
        <taxon>Vertebrata</taxon>
        <taxon>Euteleostomi</taxon>
        <taxon>Mammalia</taxon>
        <taxon>Eutheria</taxon>
        <taxon>Laurasiatheria</taxon>
        <taxon>Artiodactyla</taxon>
        <taxon>Ruminantia</taxon>
        <taxon>Pecora</taxon>
        <taxon>Cervidae</taxon>
        <taxon>Odocoileinae</taxon>
        <taxon>Rangifer</taxon>
    </lineage>
</organism>
<protein>
    <submittedName>
        <fullName evidence="1">Uncharacterized protein</fullName>
    </submittedName>
</protein>
<sequence length="99" mass="10762">MTGGSQWHSALRQRDNKAFRMAGNCPTSGSHLGRCRALGLCFLEPSPAPARLGPLGVWWDFLICVFALFPECQIKDRIHVSGSDELPGAQGRPPLPAPH</sequence>
<evidence type="ECO:0000313" key="2">
    <source>
        <dbReference type="Proteomes" id="UP001176941"/>
    </source>
</evidence>
<dbReference type="Proteomes" id="UP001176941">
    <property type="component" value="Chromosome 3"/>
</dbReference>
<gene>
    <name evidence="1" type="ORF">MRATA1EN1_LOCUS18990</name>
</gene>
<reference evidence="1" key="1">
    <citation type="submission" date="2023-04" db="EMBL/GenBank/DDBJ databases">
        <authorList>
            <consortium name="ELIXIR-Norway"/>
        </authorList>
    </citation>
    <scope>NUCLEOTIDE SEQUENCE [LARGE SCALE GENOMIC DNA]</scope>
</reference>
<dbReference type="EMBL" id="OX459939">
    <property type="protein sequence ID" value="CAI9170028.1"/>
    <property type="molecule type" value="Genomic_DNA"/>
</dbReference>
<evidence type="ECO:0000313" key="1">
    <source>
        <dbReference type="EMBL" id="CAI9170028.1"/>
    </source>
</evidence>
<name>A0ABN8ZBP6_RANTA</name>
<keyword evidence="2" id="KW-1185">Reference proteome</keyword>